<dbReference type="Gene3D" id="1.10.3210.10">
    <property type="entry name" value="Hypothetical protein af1432"/>
    <property type="match status" value="1"/>
</dbReference>
<dbReference type="Proteomes" id="UP000254103">
    <property type="component" value="Unassembled WGS sequence"/>
</dbReference>
<reference evidence="1 2" key="1">
    <citation type="submission" date="2018-06" db="EMBL/GenBank/DDBJ databases">
        <authorList>
            <consortium name="Pathogen Informatics"/>
            <person name="Doyle S."/>
        </authorList>
    </citation>
    <scope>NUCLEOTIDE SEQUENCE [LARGE SCALE GENOMIC DNA]</scope>
    <source>
        <strain evidence="1 2">NCTC5052</strain>
    </source>
</reference>
<dbReference type="EMBL" id="UGLJ01000002">
    <property type="protein sequence ID" value="STT91724.1"/>
    <property type="molecule type" value="Genomic_DNA"/>
</dbReference>
<evidence type="ECO:0000313" key="1">
    <source>
        <dbReference type="EMBL" id="STT91724.1"/>
    </source>
</evidence>
<gene>
    <name evidence="1" type="ORF">NCTC5052_00067</name>
</gene>
<organism evidence="1 2">
    <name type="scientific">Klebsiella pneumoniae</name>
    <dbReference type="NCBI Taxonomy" id="573"/>
    <lineage>
        <taxon>Bacteria</taxon>
        <taxon>Pseudomonadati</taxon>
        <taxon>Pseudomonadota</taxon>
        <taxon>Gammaproteobacteria</taxon>
        <taxon>Enterobacterales</taxon>
        <taxon>Enterobacteriaceae</taxon>
        <taxon>Klebsiella/Raoultella group</taxon>
        <taxon>Klebsiella</taxon>
        <taxon>Klebsiella pneumoniae complex</taxon>
    </lineage>
</organism>
<sequence length="86" mass="9889">MNTANHFITTGSGQHFYFYNSGPDIVYIEDIALALSNLCRFTGHLDEFYSVAQHSVLASYWCRLSSRLKHSCMMPVRLTAMILLRR</sequence>
<dbReference type="SUPFAM" id="SSF109604">
    <property type="entry name" value="HD-domain/PDEase-like"/>
    <property type="match status" value="1"/>
</dbReference>
<accession>A0A377XTG2</accession>
<dbReference type="AlphaFoldDB" id="A0A377XTG2"/>
<evidence type="ECO:0000313" key="2">
    <source>
        <dbReference type="Proteomes" id="UP000254103"/>
    </source>
</evidence>
<protein>
    <submittedName>
        <fullName evidence="1">Uncharacterized protein</fullName>
    </submittedName>
</protein>
<proteinExistence type="predicted"/>
<name>A0A377XTG2_KLEPN</name>